<feature type="domain" description="Glycosyltransferase RgtA/B/C/D-like" evidence="9">
    <location>
        <begin position="679"/>
        <end position="790"/>
    </location>
</feature>
<feature type="transmembrane region" description="Helical" evidence="8">
    <location>
        <begin position="845"/>
        <end position="864"/>
    </location>
</feature>
<dbReference type="Proteomes" id="UP001501842">
    <property type="component" value="Unassembled WGS sequence"/>
</dbReference>
<gene>
    <name evidence="11" type="ORF">GCM10010439_01570</name>
</gene>
<feature type="transmembrane region" description="Helical" evidence="8">
    <location>
        <begin position="733"/>
        <end position="756"/>
    </location>
</feature>
<feature type="transmembrane region" description="Helical" evidence="8">
    <location>
        <begin position="884"/>
        <end position="905"/>
    </location>
</feature>
<name>A0ABN3TTR5_9ACTN</name>
<dbReference type="Gene3D" id="3.90.550.10">
    <property type="entry name" value="Spore Coat Polysaccharide Biosynthesis Protein SpsA, Chain A"/>
    <property type="match status" value="1"/>
</dbReference>
<feature type="region of interest" description="Disordered" evidence="7">
    <location>
        <begin position="37"/>
        <end position="68"/>
    </location>
</feature>
<dbReference type="SUPFAM" id="SSF53448">
    <property type="entry name" value="Nucleotide-diphospho-sugar transferases"/>
    <property type="match status" value="1"/>
</dbReference>
<evidence type="ECO:0000313" key="11">
    <source>
        <dbReference type="EMBL" id="GAA2718493.1"/>
    </source>
</evidence>
<keyword evidence="6 8" id="KW-0472">Membrane</keyword>
<feature type="transmembrane region" description="Helical" evidence="8">
    <location>
        <begin position="768"/>
        <end position="788"/>
    </location>
</feature>
<evidence type="ECO:0000256" key="6">
    <source>
        <dbReference type="ARBA" id="ARBA00023136"/>
    </source>
</evidence>
<dbReference type="CDD" id="cd06421">
    <property type="entry name" value="CESA_CelA_like"/>
    <property type="match status" value="1"/>
</dbReference>
<keyword evidence="2" id="KW-0328">Glycosyltransferase</keyword>
<organism evidence="11 12">
    <name type="scientific">Actinocorallia aurantiaca</name>
    <dbReference type="NCBI Taxonomy" id="46204"/>
    <lineage>
        <taxon>Bacteria</taxon>
        <taxon>Bacillati</taxon>
        <taxon>Actinomycetota</taxon>
        <taxon>Actinomycetes</taxon>
        <taxon>Streptosporangiales</taxon>
        <taxon>Thermomonosporaceae</taxon>
        <taxon>Actinocorallia</taxon>
    </lineage>
</organism>
<dbReference type="Pfam" id="PF13231">
    <property type="entry name" value="PMT_2"/>
    <property type="match status" value="1"/>
</dbReference>
<dbReference type="InterPro" id="IPR050321">
    <property type="entry name" value="Glycosyltr_2/OpgH_subfam"/>
</dbReference>
<keyword evidence="5 8" id="KW-1133">Transmembrane helix</keyword>
<evidence type="ECO:0000256" key="5">
    <source>
        <dbReference type="ARBA" id="ARBA00022989"/>
    </source>
</evidence>
<evidence type="ECO:0000259" key="9">
    <source>
        <dbReference type="Pfam" id="PF13231"/>
    </source>
</evidence>
<evidence type="ECO:0000256" key="8">
    <source>
        <dbReference type="SAM" id="Phobius"/>
    </source>
</evidence>
<proteinExistence type="predicted"/>
<protein>
    <recommendedName>
        <fullName evidence="13">Cellulose synthase (UDP-forming)</fullName>
    </recommendedName>
</protein>
<dbReference type="InterPro" id="IPR038731">
    <property type="entry name" value="RgtA/B/C-like"/>
</dbReference>
<keyword evidence="4 8" id="KW-0812">Transmembrane</keyword>
<dbReference type="EMBL" id="BAAATZ010000002">
    <property type="protein sequence ID" value="GAA2718493.1"/>
    <property type="molecule type" value="Genomic_DNA"/>
</dbReference>
<evidence type="ECO:0000256" key="1">
    <source>
        <dbReference type="ARBA" id="ARBA00004141"/>
    </source>
</evidence>
<dbReference type="InterPro" id="IPR001173">
    <property type="entry name" value="Glyco_trans_2-like"/>
</dbReference>
<dbReference type="PANTHER" id="PTHR43867">
    <property type="entry name" value="CELLULOSE SYNTHASE CATALYTIC SUBUNIT A [UDP-FORMING]"/>
    <property type="match status" value="1"/>
</dbReference>
<feature type="transmembrane region" description="Helical" evidence="8">
    <location>
        <begin position="542"/>
        <end position="559"/>
    </location>
</feature>
<dbReference type="InterPro" id="IPR029044">
    <property type="entry name" value="Nucleotide-diphossugar_trans"/>
</dbReference>
<keyword evidence="3" id="KW-0808">Transferase</keyword>
<comment type="caution">
    <text evidence="11">The sequence shown here is derived from an EMBL/GenBank/DDBJ whole genome shotgun (WGS) entry which is preliminary data.</text>
</comment>
<feature type="domain" description="Glycosyltransferase 2-like" evidence="10">
    <location>
        <begin position="239"/>
        <end position="451"/>
    </location>
</feature>
<evidence type="ECO:0000256" key="7">
    <source>
        <dbReference type="SAM" id="MobiDB-lite"/>
    </source>
</evidence>
<evidence type="ECO:0000259" key="10">
    <source>
        <dbReference type="Pfam" id="PF13632"/>
    </source>
</evidence>
<reference evidence="11 12" key="1">
    <citation type="journal article" date="2019" name="Int. J. Syst. Evol. Microbiol.">
        <title>The Global Catalogue of Microorganisms (GCM) 10K type strain sequencing project: providing services to taxonomists for standard genome sequencing and annotation.</title>
        <authorList>
            <consortium name="The Broad Institute Genomics Platform"/>
            <consortium name="The Broad Institute Genome Sequencing Center for Infectious Disease"/>
            <person name="Wu L."/>
            <person name="Ma J."/>
        </authorList>
    </citation>
    <scope>NUCLEOTIDE SEQUENCE [LARGE SCALE GENOMIC DNA]</scope>
    <source>
        <strain evidence="11 12">JCM 8201</strain>
    </source>
</reference>
<feature type="transmembrane region" description="Helical" evidence="8">
    <location>
        <begin position="107"/>
        <end position="126"/>
    </location>
</feature>
<feature type="transmembrane region" description="Helical" evidence="8">
    <location>
        <begin position="917"/>
        <end position="936"/>
    </location>
</feature>
<sequence length="1096" mass="121664">MDDPRGARPGSPSATETLVDGAFSTMRTLSSETLQTRRDLVRRNRARRMPLPPPPKHTGPVSKLLPRPPDDEEKYSYVVRRMWLLNLFSLISFAGLTVSQVKFTQSSALALIFVPFLIFTVLYYLVSLRINLFTRDFDLEGHKRLVESWRPRRYPSVDIFLPVCGEPLDVLHNTWTHVRELAIRYPGKVVPYVLDDSDSAEIRELARDFQFRYEVRPNRGWFKKAGNMQYGFRRSSGDFILILDADFAPRSDMLEELIPHMDADPKLGIVQSPQYFRVLDEQNWIERGAGAVQELFYRSVQVSRQSVDGSICVGTCALYRRAALAENGGTTLIGHSEDVHTGFDLRKLGWGLKYVPVALSAGQCPDSTGAFFNQQYRWCMGSMSLLSSKKFWSTKMRFVSRLSYCSGFLYYIHTAVFVFVSPLIPLTLLLFLPDLVRIENLVWILPSLVYTMLIFPLWHRSPFRLESWSIRLMYSWAHVFAIYDLLRGRPMGWQPTGSGGAKKSRHRRFWIGVWGWGMGTSLLWVGAAFWRTLTLYPPDFTLVLVSGMFSLVIVARILIQPKPPAEDGTPAIMDGRRRYAIPRTPAMGWLAHTGGRRLWLGRIMLSAVLFGQAILSLRLRNTAHQDEALYVWAGHLVLDHLRNGTSLDQFGFAEYFSGAPQLYPVAAAVLDDLGGLALVRIGSLACMLGTTALLYSISRRMFNERVGLCAAALFATLQSTQFLGNFATYDGPALFLLAIAAWIVVYAGRSGMWLALTAVPVLALATGVKYASALYIPTIAVLGGLVAARTHGAKWGVVRTGAIGLGSAALSYLVLVATGVLAALQQTTTERDHGTDGFGYLAMNSLEWSGVVLVMGITGSVLYVRKAGMGEVPVGVANPVPGRGWRILLVTTLVGTAFLAPAYQIHLQTNTSLAKHVGYGLLFTSVIAGVGVTRLMGNHFRYLQFGIAVVSVSLVLGMAQANVRFHGWPDSGVMVAELRKHVSKDGGPYLVQGFEIPSYYLRDVTTPGTFRGESFLDYTTEKGEYLEGPDAYEAAIADGHFEVIVLSAGTADESPNIRAIRSALVYGGRYRMERMIPFQLFSGVGAYELWTRDPAS</sequence>
<feature type="transmembrane region" description="Helical" evidence="8">
    <location>
        <begin position="83"/>
        <end position="101"/>
    </location>
</feature>
<accession>A0ABN3TTR5</accession>
<comment type="subcellular location">
    <subcellularLocation>
        <location evidence="1">Membrane</location>
        <topology evidence="1">Multi-pass membrane protein</topology>
    </subcellularLocation>
</comment>
<evidence type="ECO:0000256" key="3">
    <source>
        <dbReference type="ARBA" id="ARBA00022679"/>
    </source>
</evidence>
<feature type="transmembrane region" description="Helical" evidence="8">
    <location>
        <begin position="942"/>
        <end position="959"/>
    </location>
</feature>
<feature type="transmembrane region" description="Helical" evidence="8">
    <location>
        <begin position="800"/>
        <end position="824"/>
    </location>
</feature>
<feature type="transmembrane region" description="Helical" evidence="8">
    <location>
        <begin position="440"/>
        <end position="458"/>
    </location>
</feature>
<feature type="transmembrane region" description="Helical" evidence="8">
    <location>
        <begin position="599"/>
        <end position="619"/>
    </location>
</feature>
<keyword evidence="12" id="KW-1185">Reference proteome</keyword>
<feature type="transmembrane region" description="Helical" evidence="8">
    <location>
        <begin position="673"/>
        <end position="695"/>
    </location>
</feature>
<evidence type="ECO:0000256" key="2">
    <source>
        <dbReference type="ARBA" id="ARBA00022676"/>
    </source>
</evidence>
<evidence type="ECO:0000313" key="12">
    <source>
        <dbReference type="Proteomes" id="UP001501842"/>
    </source>
</evidence>
<dbReference type="Pfam" id="PF13632">
    <property type="entry name" value="Glyco_trans_2_3"/>
    <property type="match status" value="1"/>
</dbReference>
<feature type="transmembrane region" description="Helical" evidence="8">
    <location>
        <begin position="398"/>
        <end position="420"/>
    </location>
</feature>
<feature type="transmembrane region" description="Helical" evidence="8">
    <location>
        <begin position="509"/>
        <end position="530"/>
    </location>
</feature>
<dbReference type="PANTHER" id="PTHR43867:SF2">
    <property type="entry name" value="CELLULOSE SYNTHASE CATALYTIC SUBUNIT A [UDP-FORMING]"/>
    <property type="match status" value="1"/>
</dbReference>
<evidence type="ECO:0008006" key="13">
    <source>
        <dbReference type="Google" id="ProtNLM"/>
    </source>
</evidence>
<evidence type="ECO:0000256" key="4">
    <source>
        <dbReference type="ARBA" id="ARBA00022692"/>
    </source>
</evidence>